<dbReference type="Proteomes" id="UP000314986">
    <property type="component" value="Unassembled WGS sequence"/>
</dbReference>
<dbReference type="SUPFAM" id="SSF57630">
    <property type="entry name" value="GLA-domain"/>
    <property type="match status" value="1"/>
</dbReference>
<dbReference type="GO" id="GO:0005576">
    <property type="term" value="C:extracellular region"/>
    <property type="evidence" value="ECO:0007669"/>
    <property type="project" value="InterPro"/>
</dbReference>
<dbReference type="InterPro" id="IPR035972">
    <property type="entry name" value="GLA-like_dom_SF"/>
</dbReference>
<reference evidence="3" key="5">
    <citation type="submission" date="2025-09" db="UniProtKB">
        <authorList>
            <consortium name="Ensembl"/>
        </authorList>
    </citation>
    <scope>IDENTIFICATION</scope>
</reference>
<evidence type="ECO:0000313" key="3">
    <source>
        <dbReference type="Ensembl" id="ENSCMIP00000005018.1"/>
    </source>
</evidence>
<proteinExistence type="predicted"/>
<dbReference type="InterPro" id="IPR017857">
    <property type="entry name" value="Coagulation_fac-like_Gla_dom"/>
</dbReference>
<dbReference type="SMART" id="SM00069">
    <property type="entry name" value="GLA"/>
    <property type="match status" value="1"/>
</dbReference>
<reference evidence="4" key="1">
    <citation type="journal article" date="2006" name="Science">
        <title>Ancient noncoding elements conserved in the human genome.</title>
        <authorList>
            <person name="Venkatesh B."/>
            <person name="Kirkness E.F."/>
            <person name="Loh Y.H."/>
            <person name="Halpern A.L."/>
            <person name="Lee A.P."/>
            <person name="Johnson J."/>
            <person name="Dandona N."/>
            <person name="Viswanathan L.D."/>
            <person name="Tay A."/>
            <person name="Venter J.C."/>
            <person name="Strausberg R.L."/>
            <person name="Brenner S."/>
        </authorList>
    </citation>
    <scope>NUCLEOTIDE SEQUENCE [LARGE SCALE GENOMIC DNA]</scope>
</reference>
<keyword evidence="4" id="KW-1185">Reference proteome</keyword>
<evidence type="ECO:0000313" key="4">
    <source>
        <dbReference type="Proteomes" id="UP000314986"/>
    </source>
</evidence>
<evidence type="ECO:0000259" key="2">
    <source>
        <dbReference type="PROSITE" id="PS50998"/>
    </source>
</evidence>
<name>A0A4W3GME2_CALMI</name>
<dbReference type="InterPro" id="IPR000294">
    <property type="entry name" value="GLA_domain"/>
</dbReference>
<dbReference type="Gene3D" id="4.10.740.10">
    <property type="entry name" value="Coagulation Factor IX"/>
    <property type="match status" value="1"/>
</dbReference>
<dbReference type="OMA" id="FIGQRCK"/>
<evidence type="ECO:0000256" key="1">
    <source>
        <dbReference type="ARBA" id="ARBA00023157"/>
    </source>
</evidence>
<dbReference type="PROSITE" id="PS50998">
    <property type="entry name" value="GLA_2"/>
    <property type="match status" value="1"/>
</dbReference>
<feature type="domain" description="Gla" evidence="2">
    <location>
        <begin position="20"/>
        <end position="67"/>
    </location>
</feature>
<dbReference type="Pfam" id="PF00594">
    <property type="entry name" value="Gla"/>
    <property type="match status" value="1"/>
</dbReference>
<organism evidence="3 4">
    <name type="scientific">Callorhinchus milii</name>
    <name type="common">Ghost shark</name>
    <dbReference type="NCBI Taxonomy" id="7868"/>
    <lineage>
        <taxon>Eukaryota</taxon>
        <taxon>Metazoa</taxon>
        <taxon>Chordata</taxon>
        <taxon>Craniata</taxon>
        <taxon>Vertebrata</taxon>
        <taxon>Chondrichthyes</taxon>
        <taxon>Holocephali</taxon>
        <taxon>Chimaeriformes</taxon>
        <taxon>Callorhinchidae</taxon>
        <taxon>Callorhinchus</taxon>
    </lineage>
</organism>
<keyword evidence="1" id="KW-1015">Disulfide bond</keyword>
<reference evidence="3" key="4">
    <citation type="submission" date="2025-08" db="UniProtKB">
        <authorList>
            <consortium name="Ensembl"/>
        </authorList>
    </citation>
    <scope>IDENTIFICATION</scope>
</reference>
<dbReference type="AlphaFoldDB" id="A0A4W3GME2"/>
<protein>
    <recommendedName>
        <fullName evidence="2">Gla domain-containing protein</fullName>
    </recommendedName>
</protein>
<reference evidence="4" key="2">
    <citation type="journal article" date="2007" name="PLoS Biol.">
        <title>Survey sequencing and comparative analysis of the elephant shark (Callorhinchus milii) genome.</title>
        <authorList>
            <person name="Venkatesh B."/>
            <person name="Kirkness E.F."/>
            <person name="Loh Y.H."/>
            <person name="Halpern A.L."/>
            <person name="Lee A.P."/>
            <person name="Johnson J."/>
            <person name="Dandona N."/>
            <person name="Viswanathan L.D."/>
            <person name="Tay A."/>
            <person name="Venter J.C."/>
            <person name="Strausberg R.L."/>
            <person name="Brenner S."/>
        </authorList>
    </citation>
    <scope>NUCLEOTIDE SEQUENCE [LARGE SCALE GENOMIC DNA]</scope>
</reference>
<dbReference type="Ensembl" id="ENSCMIT00000005200.1">
    <property type="protein sequence ID" value="ENSCMIP00000005018.1"/>
    <property type="gene ID" value="ENSCMIG00000002970.1"/>
</dbReference>
<accession>A0A4W3GME2</accession>
<dbReference type="STRING" id="7868.ENSCMIP00000005018"/>
<dbReference type="InParanoid" id="A0A4W3GME2"/>
<sequence length="71" mass="8312">MGLFLQKPSANMFLNRIRRASGFGEELTRSDNLERECIEELCDKEEAYEIFENGEKTVRIVFKSFSQSFEP</sequence>
<dbReference type="GO" id="GO:0005509">
    <property type="term" value="F:calcium ion binding"/>
    <property type="evidence" value="ECO:0007669"/>
    <property type="project" value="InterPro"/>
</dbReference>
<reference evidence="4" key="3">
    <citation type="journal article" date="2014" name="Nature">
        <title>Elephant shark genome provides unique insights into gnathostome evolution.</title>
        <authorList>
            <consortium name="International Elephant Shark Genome Sequencing Consortium"/>
            <person name="Venkatesh B."/>
            <person name="Lee A.P."/>
            <person name="Ravi V."/>
            <person name="Maurya A.K."/>
            <person name="Lian M.M."/>
            <person name="Swann J.B."/>
            <person name="Ohta Y."/>
            <person name="Flajnik M.F."/>
            <person name="Sutoh Y."/>
            <person name="Kasahara M."/>
            <person name="Hoon S."/>
            <person name="Gangu V."/>
            <person name="Roy S.W."/>
            <person name="Irimia M."/>
            <person name="Korzh V."/>
            <person name="Kondrychyn I."/>
            <person name="Lim Z.W."/>
            <person name="Tay B.H."/>
            <person name="Tohari S."/>
            <person name="Kong K.W."/>
            <person name="Ho S."/>
            <person name="Lorente-Galdos B."/>
            <person name="Quilez J."/>
            <person name="Marques-Bonet T."/>
            <person name="Raney B.J."/>
            <person name="Ingham P.W."/>
            <person name="Tay A."/>
            <person name="Hillier L.W."/>
            <person name="Minx P."/>
            <person name="Boehm T."/>
            <person name="Wilson R.K."/>
            <person name="Brenner S."/>
            <person name="Warren W.C."/>
        </authorList>
    </citation>
    <scope>NUCLEOTIDE SEQUENCE [LARGE SCALE GENOMIC DNA]</scope>
</reference>